<keyword evidence="1" id="KW-0812">Transmembrane</keyword>
<accession>A0A1L9QM35</accession>
<name>A0A1L9QM35_9CYAN</name>
<keyword evidence="1" id="KW-0472">Membrane</keyword>
<dbReference type="GO" id="GO:0016020">
    <property type="term" value="C:membrane"/>
    <property type="evidence" value="ECO:0007669"/>
    <property type="project" value="InterPro"/>
</dbReference>
<keyword evidence="3" id="KW-1185">Reference proteome</keyword>
<dbReference type="AlphaFoldDB" id="A0A1L9QM35"/>
<evidence type="ECO:0000313" key="2">
    <source>
        <dbReference type="EMBL" id="OJJ20721.1"/>
    </source>
</evidence>
<dbReference type="GO" id="GO:0008324">
    <property type="term" value="F:monoatomic cation transmembrane transporter activity"/>
    <property type="evidence" value="ECO:0007669"/>
    <property type="project" value="InterPro"/>
</dbReference>
<evidence type="ECO:0000256" key="1">
    <source>
        <dbReference type="SAM" id="Phobius"/>
    </source>
</evidence>
<protein>
    <submittedName>
        <fullName evidence="2">Cation:proton antiporter</fullName>
    </submittedName>
</protein>
<gene>
    <name evidence="2" type="ORF">BI308_20725</name>
</gene>
<organism evidence="2 3">
    <name type="scientific">Roseofilum reptotaenium AO1-A</name>
    <dbReference type="NCBI Taxonomy" id="1925591"/>
    <lineage>
        <taxon>Bacteria</taxon>
        <taxon>Bacillati</taxon>
        <taxon>Cyanobacteriota</taxon>
        <taxon>Cyanophyceae</taxon>
        <taxon>Desertifilales</taxon>
        <taxon>Desertifilaceae</taxon>
        <taxon>Roseofilum</taxon>
    </lineage>
</organism>
<keyword evidence="1" id="KW-1133">Transmembrane helix</keyword>
<dbReference type="EMBL" id="MLAW01000047">
    <property type="protein sequence ID" value="OJJ20721.1"/>
    <property type="molecule type" value="Genomic_DNA"/>
</dbReference>
<dbReference type="STRING" id="1925591.BI308_20725"/>
<feature type="transmembrane region" description="Helical" evidence="1">
    <location>
        <begin position="12"/>
        <end position="36"/>
    </location>
</feature>
<sequence length="136" mass="15601">MIGYLDLILRLTIWFLLTSDLSLANIVIGVAVAFLLPRSVTAPAVLKDWLHALWEIAVAIPQAYIEAIELMVRPHQEEETTLEQVKPNRTPGLIFLDIFVITFTPKTIVVKYHARGSYEVHWVRRRRRGRTETNAP</sequence>
<comment type="caution">
    <text evidence="2">The sequence shown here is derived from an EMBL/GenBank/DDBJ whole genome shotgun (WGS) entry which is preliminary data.</text>
</comment>
<evidence type="ECO:0000313" key="3">
    <source>
        <dbReference type="Proteomes" id="UP000183940"/>
    </source>
</evidence>
<proteinExistence type="predicted"/>
<dbReference type="Proteomes" id="UP000183940">
    <property type="component" value="Unassembled WGS sequence"/>
</dbReference>
<reference evidence="2" key="1">
    <citation type="submission" date="2016-10" db="EMBL/GenBank/DDBJ databases">
        <title>CRISPR-Cas defence system in Roseofilum reptotaenium: evidence of a bacteriophage-cyanobacterium arms race in the coral black band disease.</title>
        <authorList>
            <person name="Buerger P."/>
            <person name="Wood-Charlson E.M."/>
            <person name="Weynberg K.D."/>
            <person name="Willis B."/>
            <person name="Van Oppen M.J."/>
        </authorList>
    </citation>
    <scope>NUCLEOTIDE SEQUENCE [LARGE SCALE GENOMIC DNA]</scope>
    <source>
        <strain evidence="2">AO1-A</strain>
    </source>
</reference>